<evidence type="ECO:0000313" key="2">
    <source>
        <dbReference type="Proteomes" id="UP000499080"/>
    </source>
</evidence>
<dbReference type="EMBL" id="BGPR01004980">
    <property type="protein sequence ID" value="GBN05573.1"/>
    <property type="molecule type" value="Genomic_DNA"/>
</dbReference>
<name>A0A4Y2KVN2_ARAVE</name>
<dbReference type="Proteomes" id="UP000499080">
    <property type="component" value="Unassembled WGS sequence"/>
</dbReference>
<sequence>MDGLKNQMACHAKCVERSARERRTCSPIHFFGTRDAKRLRQCENPIIISVDRWRICNSNIVGSPFGHKSEVRSCEASGKSPVYGWGRGKCVGA</sequence>
<protein>
    <submittedName>
        <fullName evidence="1">Uncharacterized protein</fullName>
    </submittedName>
</protein>
<keyword evidence="2" id="KW-1185">Reference proteome</keyword>
<gene>
    <name evidence="1" type="ORF">AVEN_124612_1</name>
</gene>
<evidence type="ECO:0000313" key="1">
    <source>
        <dbReference type="EMBL" id="GBN05573.1"/>
    </source>
</evidence>
<accession>A0A4Y2KVN2</accession>
<organism evidence="1 2">
    <name type="scientific">Araneus ventricosus</name>
    <name type="common">Orbweaver spider</name>
    <name type="synonym">Epeira ventricosa</name>
    <dbReference type="NCBI Taxonomy" id="182803"/>
    <lineage>
        <taxon>Eukaryota</taxon>
        <taxon>Metazoa</taxon>
        <taxon>Ecdysozoa</taxon>
        <taxon>Arthropoda</taxon>
        <taxon>Chelicerata</taxon>
        <taxon>Arachnida</taxon>
        <taxon>Araneae</taxon>
        <taxon>Araneomorphae</taxon>
        <taxon>Entelegynae</taxon>
        <taxon>Araneoidea</taxon>
        <taxon>Araneidae</taxon>
        <taxon>Araneus</taxon>
    </lineage>
</organism>
<proteinExistence type="predicted"/>
<comment type="caution">
    <text evidence="1">The sequence shown here is derived from an EMBL/GenBank/DDBJ whole genome shotgun (WGS) entry which is preliminary data.</text>
</comment>
<dbReference type="AlphaFoldDB" id="A0A4Y2KVN2"/>
<reference evidence="1 2" key="1">
    <citation type="journal article" date="2019" name="Sci. Rep.">
        <title>Orb-weaving spider Araneus ventricosus genome elucidates the spidroin gene catalogue.</title>
        <authorList>
            <person name="Kono N."/>
            <person name="Nakamura H."/>
            <person name="Ohtoshi R."/>
            <person name="Moran D.A.P."/>
            <person name="Shinohara A."/>
            <person name="Yoshida Y."/>
            <person name="Fujiwara M."/>
            <person name="Mori M."/>
            <person name="Tomita M."/>
            <person name="Arakawa K."/>
        </authorList>
    </citation>
    <scope>NUCLEOTIDE SEQUENCE [LARGE SCALE GENOMIC DNA]</scope>
</reference>